<sequence length="98" mass="11280">MTMQLNDSRTRRRVPLRHSLLFNKSKHSEDWHQVIESAAGVLHPSDSKFPYHLLRQATDVYLKKKGKITQADVDIRLAILIDGHEPSLLLLMPSLQRA</sequence>
<reference evidence="1" key="1">
    <citation type="submission" date="2022-10" db="EMBL/GenBank/DDBJ databases">
        <title>Tapping the CABI collections for fungal endophytes: first genome assemblies for Collariella, Neodidymelliopsis, Ascochyta clinopodiicola, Didymella pomorum, Didymosphaeria variabile, Neocosmospora piperis and Neocucurbitaria cava.</title>
        <authorList>
            <person name="Hill R."/>
        </authorList>
    </citation>
    <scope>NUCLEOTIDE SEQUENCE</scope>
    <source>
        <strain evidence="1">IMI 355091</strain>
    </source>
</reference>
<organism evidence="1 2">
    <name type="scientific">Didymella pomorum</name>
    <dbReference type="NCBI Taxonomy" id="749634"/>
    <lineage>
        <taxon>Eukaryota</taxon>
        <taxon>Fungi</taxon>
        <taxon>Dikarya</taxon>
        <taxon>Ascomycota</taxon>
        <taxon>Pezizomycotina</taxon>
        <taxon>Dothideomycetes</taxon>
        <taxon>Pleosporomycetidae</taxon>
        <taxon>Pleosporales</taxon>
        <taxon>Pleosporineae</taxon>
        <taxon>Didymellaceae</taxon>
        <taxon>Didymella</taxon>
    </lineage>
</organism>
<dbReference type="OrthoDB" id="109543at2759"/>
<evidence type="ECO:0000313" key="1">
    <source>
        <dbReference type="EMBL" id="KAJ4398794.1"/>
    </source>
</evidence>
<protein>
    <submittedName>
        <fullName evidence="1">Uncharacterized protein</fullName>
    </submittedName>
</protein>
<dbReference type="Proteomes" id="UP001140510">
    <property type="component" value="Unassembled WGS sequence"/>
</dbReference>
<name>A0A9W8Z894_9PLEO</name>
<dbReference type="AlphaFoldDB" id="A0A9W8Z894"/>
<proteinExistence type="predicted"/>
<keyword evidence="2" id="KW-1185">Reference proteome</keyword>
<gene>
    <name evidence="1" type="ORF">N0V91_009924</name>
</gene>
<evidence type="ECO:0000313" key="2">
    <source>
        <dbReference type="Proteomes" id="UP001140510"/>
    </source>
</evidence>
<accession>A0A9W8Z894</accession>
<dbReference type="EMBL" id="JAPEVA010000121">
    <property type="protein sequence ID" value="KAJ4398794.1"/>
    <property type="molecule type" value="Genomic_DNA"/>
</dbReference>
<comment type="caution">
    <text evidence="1">The sequence shown here is derived from an EMBL/GenBank/DDBJ whole genome shotgun (WGS) entry which is preliminary data.</text>
</comment>